<reference evidence="3 4" key="1">
    <citation type="submission" date="2024-04" db="EMBL/GenBank/DDBJ databases">
        <authorList>
            <person name="Abashina T."/>
            <person name="Shaikin A."/>
        </authorList>
    </citation>
    <scope>NUCLEOTIDE SEQUENCE [LARGE SCALE GENOMIC DNA]</scope>
    <source>
        <strain evidence="3 4">AAFK</strain>
    </source>
</reference>
<comment type="caution">
    <text evidence="3">The sequence shown here is derived from an EMBL/GenBank/DDBJ whole genome shotgun (WGS) entry which is preliminary data.</text>
</comment>
<dbReference type="RefSeq" id="WP_341369617.1">
    <property type="nucleotide sequence ID" value="NZ_JBBPCO010000002.1"/>
</dbReference>
<dbReference type="Proteomes" id="UP001446205">
    <property type="component" value="Unassembled WGS sequence"/>
</dbReference>
<dbReference type="Gene3D" id="1.20.1270.390">
    <property type="match status" value="1"/>
</dbReference>
<evidence type="ECO:0000313" key="4">
    <source>
        <dbReference type="Proteomes" id="UP001446205"/>
    </source>
</evidence>
<keyword evidence="4" id="KW-1185">Reference proteome</keyword>
<feature type="signal peptide" evidence="1">
    <location>
        <begin position="1"/>
        <end position="28"/>
    </location>
</feature>
<feature type="domain" description="DUF4398" evidence="2">
    <location>
        <begin position="36"/>
        <end position="107"/>
    </location>
</feature>
<proteinExistence type="predicted"/>
<name>A0ABU9D4S2_9PROT</name>
<dbReference type="InterPro" id="IPR025511">
    <property type="entry name" value="DUF4398"/>
</dbReference>
<feature type="chain" id="PRO_5046434851" evidence="1">
    <location>
        <begin position="29"/>
        <end position="113"/>
    </location>
</feature>
<keyword evidence="1" id="KW-0732">Signal</keyword>
<protein>
    <submittedName>
        <fullName evidence="3">DUF4398 domain-containing protein</fullName>
    </submittedName>
</protein>
<gene>
    <name evidence="3" type="ORF">WOB96_02110</name>
</gene>
<evidence type="ECO:0000256" key="1">
    <source>
        <dbReference type="SAM" id="SignalP"/>
    </source>
</evidence>
<sequence length="113" mass="12091">MTLGVYWMQNWREAVLGLCLASSMASMAGCASAPVQEMSDARAAIAEAQRSGAAEHAPLGLSTAESLLNRAQIEIEVQNYLMAREYARQAKDAAVQARIKAQVGRAEPGEARP</sequence>
<dbReference type="EMBL" id="JBBPCO010000002">
    <property type="protein sequence ID" value="MEK8088550.1"/>
    <property type="molecule type" value="Genomic_DNA"/>
</dbReference>
<evidence type="ECO:0000313" key="3">
    <source>
        <dbReference type="EMBL" id="MEK8088550.1"/>
    </source>
</evidence>
<accession>A0ABU9D4S2</accession>
<organism evidence="3 4">
    <name type="scientific">Thermithiobacillus plumbiphilus</name>
    <dbReference type="NCBI Taxonomy" id="1729899"/>
    <lineage>
        <taxon>Bacteria</taxon>
        <taxon>Pseudomonadati</taxon>
        <taxon>Pseudomonadota</taxon>
        <taxon>Acidithiobacillia</taxon>
        <taxon>Acidithiobacillales</taxon>
        <taxon>Thermithiobacillaceae</taxon>
        <taxon>Thermithiobacillus</taxon>
    </lineage>
</organism>
<dbReference type="Pfam" id="PF14346">
    <property type="entry name" value="DUF4398"/>
    <property type="match status" value="1"/>
</dbReference>
<evidence type="ECO:0000259" key="2">
    <source>
        <dbReference type="Pfam" id="PF14346"/>
    </source>
</evidence>